<name>A0AA42B5M1_PAPNU</name>
<comment type="caution">
    <text evidence="2">The sequence shown here is derived from an EMBL/GenBank/DDBJ whole genome shotgun (WGS) entry which is preliminary data.</text>
</comment>
<sequence>MLQMAGGNSTGSRTTSSCLRESSPPLNWSPLSPRSYPSDGQDRIQLDVTALINESHRALNSLDNEIDINPENDNIIDNNHENANDERLPVSFNELGQWNGPAQFSTLIGEVTRAKIPLKYHNWTKVPPCYKEEVWDAIQSTYQVTEINKEYVLLKSNSAWRTEKCKQRRKVMDAKTVQEKKRRVPTYYNKDDWEAFIDYNTSDKFKEKSKKASEARAQVQAQYTGGRKGIPRTWLQMEQESPTGEVYRPHVYLATHNFVADDNPLSSKSIAAAKVAKVKEAYDKEPSAQNCLATDAVTRARLQKEKDNVRKEKQKNEALKAQLDAERQKNNREGHDQISSSSYQQEIGTLAPAPSSFRLCFLRNLRRKAVACAYVDRAKAPNDDDYDCMINEIMYSNAMLCDRDGVLGDVSKGAMIKWPKAYVTDVGEPLN</sequence>
<dbReference type="EMBL" id="JAJJMA010337666">
    <property type="protein sequence ID" value="MCL7051361.1"/>
    <property type="molecule type" value="Genomic_DNA"/>
</dbReference>
<organism evidence="2 3">
    <name type="scientific">Papaver nudicaule</name>
    <name type="common">Iceland poppy</name>
    <dbReference type="NCBI Taxonomy" id="74823"/>
    <lineage>
        <taxon>Eukaryota</taxon>
        <taxon>Viridiplantae</taxon>
        <taxon>Streptophyta</taxon>
        <taxon>Embryophyta</taxon>
        <taxon>Tracheophyta</taxon>
        <taxon>Spermatophyta</taxon>
        <taxon>Magnoliopsida</taxon>
        <taxon>Ranunculales</taxon>
        <taxon>Papaveraceae</taxon>
        <taxon>Papaveroideae</taxon>
        <taxon>Papaver</taxon>
    </lineage>
</organism>
<dbReference type="PANTHER" id="PTHR33018">
    <property type="entry name" value="OS10G0338966 PROTEIN-RELATED"/>
    <property type="match status" value="1"/>
</dbReference>
<dbReference type="Pfam" id="PF03004">
    <property type="entry name" value="Transposase_24"/>
    <property type="match status" value="1"/>
</dbReference>
<dbReference type="AlphaFoldDB" id="A0AA42B5M1"/>
<evidence type="ECO:0000313" key="3">
    <source>
        <dbReference type="Proteomes" id="UP001177140"/>
    </source>
</evidence>
<dbReference type="PANTHER" id="PTHR33018:SF37">
    <property type="entry name" value="TRANSPOSASE TNP1_EN_SPM-LIKE DOMAIN-CONTAINING PROTEIN"/>
    <property type="match status" value="1"/>
</dbReference>
<gene>
    <name evidence="2" type="ORF">MKW94_009496</name>
</gene>
<feature type="region of interest" description="Disordered" evidence="1">
    <location>
        <begin position="1"/>
        <end position="40"/>
    </location>
</feature>
<dbReference type="Proteomes" id="UP001177140">
    <property type="component" value="Unassembled WGS sequence"/>
</dbReference>
<reference evidence="2" key="1">
    <citation type="submission" date="2022-03" db="EMBL/GenBank/DDBJ databases">
        <title>A functionally conserved STORR gene fusion in Papaver species that diverged 16.8 million years ago.</title>
        <authorList>
            <person name="Catania T."/>
        </authorList>
    </citation>
    <scope>NUCLEOTIDE SEQUENCE</scope>
    <source>
        <strain evidence="2">S-191538</strain>
    </source>
</reference>
<protein>
    <submittedName>
        <fullName evidence="2">Uncharacterized protein</fullName>
    </submittedName>
</protein>
<keyword evidence="3" id="KW-1185">Reference proteome</keyword>
<feature type="region of interest" description="Disordered" evidence="1">
    <location>
        <begin position="322"/>
        <end position="345"/>
    </location>
</feature>
<feature type="compositionally biased region" description="Low complexity" evidence="1">
    <location>
        <begin position="1"/>
        <end position="35"/>
    </location>
</feature>
<evidence type="ECO:0000256" key="1">
    <source>
        <dbReference type="SAM" id="MobiDB-lite"/>
    </source>
</evidence>
<accession>A0AA42B5M1</accession>
<feature type="compositionally biased region" description="Basic and acidic residues" evidence="1">
    <location>
        <begin position="322"/>
        <end position="336"/>
    </location>
</feature>
<dbReference type="InterPro" id="IPR004252">
    <property type="entry name" value="Probable_transposase_24"/>
</dbReference>
<proteinExistence type="predicted"/>
<evidence type="ECO:0000313" key="2">
    <source>
        <dbReference type="EMBL" id="MCL7051361.1"/>
    </source>
</evidence>